<evidence type="ECO:0000259" key="3">
    <source>
        <dbReference type="Pfam" id="PF00291"/>
    </source>
</evidence>
<accession>A0ABV6AAE6</accession>
<dbReference type="Pfam" id="PF00291">
    <property type="entry name" value="PALP"/>
    <property type="match status" value="1"/>
</dbReference>
<comment type="cofactor">
    <cofactor evidence="1">
        <name>pyridoxal 5'-phosphate</name>
        <dbReference type="ChEBI" id="CHEBI:597326"/>
    </cofactor>
</comment>
<comment type="caution">
    <text evidence="4">The sequence shown here is derived from an EMBL/GenBank/DDBJ whole genome shotgun (WGS) entry which is preliminary data.</text>
</comment>
<dbReference type="InterPro" id="IPR001926">
    <property type="entry name" value="TrpB-like_PALP"/>
</dbReference>
<evidence type="ECO:0000313" key="5">
    <source>
        <dbReference type="Proteomes" id="UP001589692"/>
    </source>
</evidence>
<dbReference type="RefSeq" id="WP_377255442.1">
    <property type="nucleotide sequence ID" value="NZ_JBHMAA010000003.1"/>
</dbReference>
<dbReference type="InterPro" id="IPR001216">
    <property type="entry name" value="P-phosphate_BS"/>
</dbReference>
<organism evidence="4 5">
    <name type="scientific">Rhizobium puerariae</name>
    <dbReference type="NCBI Taxonomy" id="1585791"/>
    <lineage>
        <taxon>Bacteria</taxon>
        <taxon>Pseudomonadati</taxon>
        <taxon>Pseudomonadota</taxon>
        <taxon>Alphaproteobacteria</taxon>
        <taxon>Hyphomicrobiales</taxon>
        <taxon>Rhizobiaceae</taxon>
        <taxon>Rhizobium/Agrobacterium group</taxon>
        <taxon>Rhizobium</taxon>
    </lineage>
</organism>
<dbReference type="InterPro" id="IPR050214">
    <property type="entry name" value="Cys_Synth/Cystath_Beta-Synth"/>
</dbReference>
<evidence type="ECO:0000256" key="1">
    <source>
        <dbReference type="ARBA" id="ARBA00001933"/>
    </source>
</evidence>
<evidence type="ECO:0000313" key="4">
    <source>
        <dbReference type="EMBL" id="MFB9947596.1"/>
    </source>
</evidence>
<dbReference type="SUPFAM" id="SSF53686">
    <property type="entry name" value="Tryptophan synthase beta subunit-like PLP-dependent enzymes"/>
    <property type="match status" value="1"/>
</dbReference>
<keyword evidence="2" id="KW-0663">Pyridoxal phosphate</keyword>
<proteinExistence type="predicted"/>
<dbReference type="EMBL" id="JBHMAA010000003">
    <property type="protein sequence ID" value="MFB9947596.1"/>
    <property type="molecule type" value="Genomic_DNA"/>
</dbReference>
<name>A0ABV6AAE6_9HYPH</name>
<gene>
    <name evidence="4" type="ORF">ACFFP0_01990</name>
</gene>
<protein>
    <submittedName>
        <fullName evidence="4">PLP-dependent cysteine synthase family protein</fullName>
    </submittedName>
</protein>
<dbReference type="Gene3D" id="3.40.50.1100">
    <property type="match status" value="2"/>
</dbReference>
<dbReference type="Proteomes" id="UP001589692">
    <property type="component" value="Unassembled WGS sequence"/>
</dbReference>
<keyword evidence="5" id="KW-1185">Reference proteome</keyword>
<dbReference type="PANTHER" id="PTHR10314">
    <property type="entry name" value="CYSTATHIONINE BETA-SYNTHASE"/>
    <property type="match status" value="1"/>
</dbReference>
<reference evidence="4 5" key="1">
    <citation type="submission" date="2024-09" db="EMBL/GenBank/DDBJ databases">
        <authorList>
            <person name="Sun Q."/>
            <person name="Mori K."/>
        </authorList>
    </citation>
    <scope>NUCLEOTIDE SEQUENCE [LARGE SCALE GENOMIC DNA]</scope>
    <source>
        <strain evidence="4 5">TBRC 4938</strain>
    </source>
</reference>
<sequence length="335" mass="35951">MAARRTTPSPSENRGTILGRIYGNLSELIGETPLLEFDRIRRTRALQSRIVAKIEYLNPAGSIKDRTAWAIVREAERNGKLKPGDLLVDVTSGNTGIGLAAVAASRGYRTKFYLRNVISQDKINILRQYGADVVLIDNHEFLVENALDVILERVRRENPGAFFTDQLGNPANPRIHFETTGPEIWRDTDGAVDILVGAVGTGGTISGAGRFLKGQKPGVTIVVAEPTADSLPSKDNPYAEGIEGVHKVTEVDEDHLPDNFDASVVDEVIAVTPAEARETARLIAREEGILAGASAGAVLFAALAVGARPENTGKMIVAVIPDSGERYLSPPRVAG</sequence>
<feature type="domain" description="Tryptophan synthase beta chain-like PALP" evidence="3">
    <location>
        <begin position="26"/>
        <end position="322"/>
    </location>
</feature>
<dbReference type="InterPro" id="IPR036052">
    <property type="entry name" value="TrpB-like_PALP_sf"/>
</dbReference>
<evidence type="ECO:0000256" key="2">
    <source>
        <dbReference type="ARBA" id="ARBA00022898"/>
    </source>
</evidence>
<dbReference type="PROSITE" id="PS00901">
    <property type="entry name" value="CYS_SYNTHASE"/>
    <property type="match status" value="1"/>
</dbReference>
<dbReference type="CDD" id="cd01561">
    <property type="entry name" value="CBS_like"/>
    <property type="match status" value="1"/>
</dbReference>